<dbReference type="RefSeq" id="WP_338003001.1">
    <property type="nucleotide sequence ID" value="NZ_JAOPKA010000003.1"/>
</dbReference>
<feature type="region of interest" description="Disordered" evidence="1">
    <location>
        <begin position="1"/>
        <end position="27"/>
    </location>
</feature>
<evidence type="ECO:0000313" key="3">
    <source>
        <dbReference type="Proteomes" id="UP001321018"/>
    </source>
</evidence>
<sequence>MTLYHTEASPGLERDERRGHDQDQKALREQVERVQLRLEQVERTLSAVANETAGIQIAGPCTRCERSLLVMRDNSFTCPTCQYQRSI</sequence>
<protein>
    <submittedName>
        <fullName evidence="2">Uncharacterized protein</fullName>
    </submittedName>
</protein>
<name>A0AAP3E173_9EURY</name>
<reference evidence="2" key="1">
    <citation type="submission" date="2022-09" db="EMBL/GenBank/DDBJ databases">
        <title>Enrichment on poylsaccharides allowed isolation of novel metabolic and taxonomic groups of Haloarchaea.</title>
        <authorList>
            <person name="Sorokin D.Y."/>
            <person name="Elcheninov A.G."/>
            <person name="Khizhniak T.V."/>
            <person name="Kolganova T.V."/>
            <person name="Kublanov I.V."/>
        </authorList>
    </citation>
    <scope>NUCLEOTIDE SEQUENCE</scope>
    <source>
        <strain evidence="2">AArc-xg1-1</strain>
    </source>
</reference>
<comment type="caution">
    <text evidence="2">The sequence shown here is derived from an EMBL/GenBank/DDBJ whole genome shotgun (WGS) entry which is preliminary data.</text>
</comment>
<proteinExistence type="predicted"/>
<dbReference type="Proteomes" id="UP001321018">
    <property type="component" value="Unassembled WGS sequence"/>
</dbReference>
<organism evidence="2 3">
    <name type="scientific">Natronoglomus mannanivorans</name>
    <dbReference type="NCBI Taxonomy" id="2979990"/>
    <lineage>
        <taxon>Archaea</taxon>
        <taxon>Methanobacteriati</taxon>
        <taxon>Methanobacteriota</taxon>
        <taxon>Stenosarchaea group</taxon>
        <taxon>Halobacteria</taxon>
        <taxon>Halobacteriales</taxon>
        <taxon>Natrialbaceae</taxon>
        <taxon>Natronoglomus</taxon>
    </lineage>
</organism>
<dbReference type="EMBL" id="JAOPKA010000003">
    <property type="protein sequence ID" value="MCU4741171.1"/>
    <property type="molecule type" value="Genomic_DNA"/>
</dbReference>
<feature type="compositionally biased region" description="Basic and acidic residues" evidence="1">
    <location>
        <begin position="12"/>
        <end position="27"/>
    </location>
</feature>
<gene>
    <name evidence="2" type="ORF">OB960_07135</name>
</gene>
<evidence type="ECO:0000313" key="2">
    <source>
        <dbReference type="EMBL" id="MCU4741171.1"/>
    </source>
</evidence>
<dbReference type="AlphaFoldDB" id="A0AAP3E173"/>
<accession>A0AAP3E173</accession>
<evidence type="ECO:0000256" key="1">
    <source>
        <dbReference type="SAM" id="MobiDB-lite"/>
    </source>
</evidence>